<gene>
    <name evidence="1" type="ORF">CMC5_036500</name>
</gene>
<sequence length="274" mass="27551">MGPAGAQGPAGPAGPAGPMGSGALAEDVASFAGFTVATFTGNLGGRPAAHAACGAEFSGAHLCHAAEYLRTHSSTLVPAAGAWLDGSVTVTGSATLQGAIGFGRNTYDSCENYTFGATNPNIYGTLVAQNGSLTTTTTCGTPRALACCNGPSKPVFAGFTAQAYPGDMGGRPAVHGICSAAFPGSHLCHAAEYLRTQSSTPVPPEEAWLDASVTQSNGGTLQGGPSYGRNTYDSCENYTFGATNPNIYGTRVLVNGALSTTTTCGTPRRVACCY</sequence>
<evidence type="ECO:0000313" key="1">
    <source>
        <dbReference type="EMBL" id="AKT39503.1"/>
    </source>
</evidence>
<dbReference type="PATRIC" id="fig|52.7.peg.4024"/>
<accession>A0A0K1EFZ2</accession>
<evidence type="ECO:0000313" key="2">
    <source>
        <dbReference type="Proteomes" id="UP000067626"/>
    </source>
</evidence>
<dbReference type="KEGG" id="ccro:CMC5_036500"/>
<dbReference type="EMBL" id="CP012159">
    <property type="protein sequence ID" value="AKT39503.1"/>
    <property type="molecule type" value="Genomic_DNA"/>
</dbReference>
<dbReference type="AlphaFoldDB" id="A0A0K1EFZ2"/>
<organism evidence="1 2">
    <name type="scientific">Chondromyces crocatus</name>
    <dbReference type="NCBI Taxonomy" id="52"/>
    <lineage>
        <taxon>Bacteria</taxon>
        <taxon>Pseudomonadati</taxon>
        <taxon>Myxococcota</taxon>
        <taxon>Polyangia</taxon>
        <taxon>Polyangiales</taxon>
        <taxon>Polyangiaceae</taxon>
        <taxon>Chondromyces</taxon>
    </lineage>
</organism>
<reference evidence="1 2" key="1">
    <citation type="submission" date="2015-07" db="EMBL/GenBank/DDBJ databases">
        <title>Genome analysis of myxobacterium Chondromyces crocatus Cm c5 reveals a high potential for natural compound synthesis and the genetic basis for the loss of fruiting body formation.</title>
        <authorList>
            <person name="Zaburannyi N."/>
            <person name="Bunk B."/>
            <person name="Maier J."/>
            <person name="Overmann J."/>
            <person name="Mueller R."/>
        </authorList>
    </citation>
    <scope>NUCLEOTIDE SEQUENCE [LARGE SCALE GENOMIC DNA]</scope>
    <source>
        <strain evidence="1 2">Cm c5</strain>
    </source>
</reference>
<proteinExistence type="predicted"/>
<keyword evidence="2" id="KW-1185">Reference proteome</keyword>
<name>A0A0K1EFZ2_CHOCO</name>
<dbReference type="Proteomes" id="UP000067626">
    <property type="component" value="Chromosome"/>
</dbReference>
<protein>
    <submittedName>
        <fullName evidence="1">Uncharacterized protein</fullName>
    </submittedName>
</protein>
<dbReference type="STRING" id="52.CMC5_036500"/>